<dbReference type="InterPro" id="IPR011006">
    <property type="entry name" value="CheY-like_superfamily"/>
</dbReference>
<proteinExistence type="predicted"/>
<evidence type="ECO:0000256" key="2">
    <source>
        <dbReference type="PROSITE-ProRule" id="PRU00169"/>
    </source>
</evidence>
<dbReference type="PROSITE" id="PS50110">
    <property type="entry name" value="RESPONSE_REGULATORY"/>
    <property type="match status" value="1"/>
</dbReference>
<accession>A0A377TU12</accession>
<dbReference type="InterPro" id="IPR050595">
    <property type="entry name" value="Bact_response_regulator"/>
</dbReference>
<dbReference type="SUPFAM" id="SSF52172">
    <property type="entry name" value="CheY-like"/>
    <property type="match status" value="1"/>
</dbReference>
<dbReference type="Pfam" id="PF00072">
    <property type="entry name" value="Response_reg"/>
    <property type="match status" value="1"/>
</dbReference>
<sequence>MSAQHVLIVEDSLVYRRLLSRMLTQWGYIVSEAENGVAALAILENQPVSLVISDWEMPEMNGLMLCREVRRRQFGHYVYLILLTAREDPGDLTQGFAAGPMIFSVSRWSRVNCGRDCTPGADPLPRG</sequence>
<dbReference type="SMART" id="SM00448">
    <property type="entry name" value="REC"/>
    <property type="match status" value="1"/>
</dbReference>
<organism evidence="4 5">
    <name type="scientific">Klebsiella pneumoniae</name>
    <dbReference type="NCBI Taxonomy" id="573"/>
    <lineage>
        <taxon>Bacteria</taxon>
        <taxon>Pseudomonadati</taxon>
        <taxon>Pseudomonadota</taxon>
        <taxon>Gammaproteobacteria</taxon>
        <taxon>Enterobacterales</taxon>
        <taxon>Enterobacteriaceae</taxon>
        <taxon>Klebsiella/Raoultella group</taxon>
        <taxon>Klebsiella</taxon>
        <taxon>Klebsiella pneumoniae complex</taxon>
    </lineage>
</organism>
<evidence type="ECO:0000256" key="1">
    <source>
        <dbReference type="ARBA" id="ARBA00022553"/>
    </source>
</evidence>
<feature type="domain" description="Response regulatory" evidence="3">
    <location>
        <begin position="5"/>
        <end position="118"/>
    </location>
</feature>
<dbReference type="InterPro" id="IPR001789">
    <property type="entry name" value="Sig_transdc_resp-reg_receiver"/>
</dbReference>
<keyword evidence="1 2" id="KW-0597">Phosphoprotein</keyword>
<evidence type="ECO:0000259" key="3">
    <source>
        <dbReference type="PROSITE" id="PS50110"/>
    </source>
</evidence>
<evidence type="ECO:0000313" key="5">
    <source>
        <dbReference type="Proteomes" id="UP000254938"/>
    </source>
</evidence>
<dbReference type="GO" id="GO:0000160">
    <property type="term" value="P:phosphorelay signal transduction system"/>
    <property type="evidence" value="ECO:0007669"/>
    <property type="project" value="InterPro"/>
</dbReference>
<reference evidence="4 5" key="1">
    <citation type="submission" date="2018-06" db="EMBL/GenBank/DDBJ databases">
        <authorList>
            <consortium name="Pathogen Informatics"/>
            <person name="Doyle S."/>
        </authorList>
    </citation>
    <scope>NUCLEOTIDE SEQUENCE [LARGE SCALE GENOMIC DNA]</scope>
    <source>
        <strain evidence="4 5">NCTC9140</strain>
    </source>
</reference>
<dbReference type="Proteomes" id="UP000254938">
    <property type="component" value="Unassembled WGS sequence"/>
</dbReference>
<dbReference type="PANTHER" id="PTHR44591">
    <property type="entry name" value="STRESS RESPONSE REGULATOR PROTEIN 1"/>
    <property type="match status" value="1"/>
</dbReference>
<gene>
    <name evidence="4" type="primary">arcA_2</name>
    <name evidence="4" type="ORF">NCTC9140_03892</name>
</gene>
<dbReference type="EMBL" id="UGKQ01000007">
    <property type="protein sequence ID" value="STS82144.1"/>
    <property type="molecule type" value="Genomic_DNA"/>
</dbReference>
<feature type="modified residue" description="4-aspartylphosphate" evidence="2">
    <location>
        <position position="54"/>
    </location>
</feature>
<evidence type="ECO:0000313" key="4">
    <source>
        <dbReference type="EMBL" id="STS82144.1"/>
    </source>
</evidence>
<name>A0A377TU12_KLEPN</name>
<dbReference type="Gene3D" id="3.40.50.2300">
    <property type="match status" value="1"/>
</dbReference>
<protein>
    <submittedName>
        <fullName evidence="4">Chemotaxis regulator</fullName>
    </submittedName>
</protein>
<dbReference type="AlphaFoldDB" id="A0A377TU12"/>
<dbReference type="PANTHER" id="PTHR44591:SF3">
    <property type="entry name" value="RESPONSE REGULATORY DOMAIN-CONTAINING PROTEIN"/>
    <property type="match status" value="1"/>
</dbReference>
<dbReference type="CDD" id="cd17546">
    <property type="entry name" value="REC_hyHK_CKI1_RcsC-like"/>
    <property type="match status" value="1"/>
</dbReference>